<dbReference type="Proteomes" id="UP000320762">
    <property type="component" value="Unassembled WGS sequence"/>
</dbReference>
<keyword evidence="2" id="KW-1185">Reference proteome</keyword>
<reference evidence="1 2" key="1">
    <citation type="journal article" date="2019" name="New Phytol.">
        <title>Comparative genomics reveals unique wood-decay strategies and fruiting body development in the Schizophyllaceae.</title>
        <authorList>
            <person name="Almasi E."/>
            <person name="Sahu N."/>
            <person name="Krizsan K."/>
            <person name="Balint B."/>
            <person name="Kovacs G.M."/>
            <person name="Kiss B."/>
            <person name="Cseklye J."/>
            <person name="Drula E."/>
            <person name="Henrissat B."/>
            <person name="Nagy I."/>
            <person name="Chovatia M."/>
            <person name="Adam C."/>
            <person name="LaButti K."/>
            <person name="Lipzen A."/>
            <person name="Riley R."/>
            <person name="Grigoriev I.V."/>
            <person name="Nagy L.G."/>
        </authorList>
    </citation>
    <scope>NUCLEOTIDE SEQUENCE [LARGE SCALE GENOMIC DNA]</scope>
    <source>
        <strain evidence="1 2">NL-1724</strain>
    </source>
</reference>
<organism evidence="1 2">
    <name type="scientific">Schizophyllum amplum</name>
    <dbReference type="NCBI Taxonomy" id="97359"/>
    <lineage>
        <taxon>Eukaryota</taxon>
        <taxon>Fungi</taxon>
        <taxon>Dikarya</taxon>
        <taxon>Basidiomycota</taxon>
        <taxon>Agaricomycotina</taxon>
        <taxon>Agaricomycetes</taxon>
        <taxon>Agaricomycetidae</taxon>
        <taxon>Agaricales</taxon>
        <taxon>Schizophyllaceae</taxon>
        <taxon>Schizophyllum</taxon>
    </lineage>
</organism>
<evidence type="ECO:0000313" key="1">
    <source>
        <dbReference type="EMBL" id="TRM60770.1"/>
    </source>
</evidence>
<dbReference type="OrthoDB" id="2881489at2759"/>
<proteinExistence type="predicted"/>
<protein>
    <recommendedName>
        <fullName evidence="3">F-box domain-containing protein</fullName>
    </recommendedName>
</protein>
<evidence type="ECO:0000313" key="2">
    <source>
        <dbReference type="Proteomes" id="UP000320762"/>
    </source>
</evidence>
<gene>
    <name evidence="1" type="ORF">BD626DRAFT_571479</name>
</gene>
<dbReference type="AlphaFoldDB" id="A0A550C7I1"/>
<comment type="caution">
    <text evidence="1">The sequence shown here is derived from an EMBL/GenBank/DDBJ whole genome shotgun (WGS) entry which is preliminary data.</text>
</comment>
<dbReference type="EMBL" id="VDMD01000020">
    <property type="protein sequence ID" value="TRM60770.1"/>
    <property type="molecule type" value="Genomic_DNA"/>
</dbReference>
<sequence length="459" mass="51744">MYDIKGKSREDGVLRLQDESVPRLLDDSTPRLPYELLYDVLDIAEAEEDHLTLRALALTCHTLRAPSQRRLFRRIHLSRSRPRRLQKRGEWELGPCRRLCDALESTPALGTYVEELYLGGGGLLCMEPNVPSIMHACTAVQTFSVEFFVCNEKEYSLVEWADVPPAFKGGIVALLSLPSLTALELAVASFPMGLLRLCQNLHDVVWRAIPGNRSRTLIFGFPEEIPPDAPLYQCEVKSILLQNLSHEFQAIEDFTITETPPFDISNVEVMKLHIDRYSAPVTTMIMPVSHSLRELELVLSSGAMKYDLEQVCFRLRDFPALESLLVSLSIESTSYTSTRPIPWLSYIFSGAPNHTALRQVVIHTYLTVHSSSMWPGLAMPLNLLEFPTDEYIILDEALQSVAAASLQTVRFLTAVERRDSTGVARRDWMPAQEVENLVKTKMPKAYSRGVIIFDSPNGH</sequence>
<evidence type="ECO:0008006" key="3">
    <source>
        <dbReference type="Google" id="ProtNLM"/>
    </source>
</evidence>
<accession>A0A550C7I1</accession>
<name>A0A550C7I1_9AGAR</name>